<dbReference type="GeneID" id="78294240"/>
<evidence type="ECO:0008006" key="4">
    <source>
        <dbReference type="Google" id="ProtNLM"/>
    </source>
</evidence>
<keyword evidence="1" id="KW-1133">Transmembrane helix</keyword>
<feature type="transmembrane region" description="Helical" evidence="1">
    <location>
        <begin position="112"/>
        <end position="130"/>
    </location>
</feature>
<dbReference type="AlphaFoldDB" id="A0A2U1B8D2"/>
<sequence length="481" mass="54937">MAKKRNHFLPLLIILGAYMWFVRGFLFRPLWFDEALTVLNFALAPNPAAIYLNYSIPNNQICYTFLLRLWIEFQPAFLDTTVWLRLLSVLLGAGTLSALYLLFRTRFGNGRLLLPVLVALGISVPFLIYATALRGYMLSALLVTLTLHFALRFARCREWKSWLCYAAGSLLTVGTIPSNLVMLAGVVLYALPLFQADFYRKRSFWLMFFTPPAMLLFFYLPVMRQFIGVVNLGEGWNSGGKVLLAVLAAFSYSFAMLLIPATGSLLAFDRRRYNWLWSARAAIWLLPIPMALLLKVAPFPRVFFPFWPLWALLLAGGLRDLSALNCRWRRRWQPAVWIAALTAAVLLWGWLAQWPELRLAFSRRNGGNGSDDYFFGYYLRNEHTPDKTVAELKKRYPNGTPPIYLSFSADPWAVMFYGNLNGLTDPANYRFDGPRGIVGSIPRGSLAILRDDESALALGQRFHVRLKELFRTPNHGVYRVE</sequence>
<protein>
    <recommendedName>
        <fullName evidence="4">Dolichyl-phosphate-mannose-protein mannosyltransferase</fullName>
    </recommendedName>
</protein>
<gene>
    <name evidence="2" type="ORF">C8D82_10470</name>
</gene>
<evidence type="ECO:0000256" key="1">
    <source>
        <dbReference type="SAM" id="Phobius"/>
    </source>
</evidence>
<dbReference type="RefSeq" id="WP_116882917.1">
    <property type="nucleotide sequence ID" value="NZ_QEKH01000004.1"/>
</dbReference>
<feature type="transmembrane region" description="Helical" evidence="1">
    <location>
        <begin position="306"/>
        <end position="324"/>
    </location>
</feature>
<name>A0A2U1B8D2_9BACT</name>
<feature type="transmembrane region" description="Helical" evidence="1">
    <location>
        <begin position="82"/>
        <end position="103"/>
    </location>
</feature>
<feature type="transmembrane region" description="Helical" evidence="1">
    <location>
        <begin position="7"/>
        <end position="26"/>
    </location>
</feature>
<reference evidence="2 3" key="1">
    <citation type="submission" date="2018-04" db="EMBL/GenBank/DDBJ databases">
        <title>Genomic Encyclopedia of Type Strains, Phase IV (KMG-IV): sequencing the most valuable type-strain genomes for metagenomic binning, comparative biology and taxonomic classification.</title>
        <authorList>
            <person name="Goeker M."/>
        </authorList>
    </citation>
    <scope>NUCLEOTIDE SEQUENCE [LARGE SCALE GENOMIC DNA]</scope>
    <source>
        <strain evidence="2 3">DSM 14823</strain>
    </source>
</reference>
<keyword evidence="3" id="KW-1185">Reference proteome</keyword>
<feature type="transmembrane region" description="Helical" evidence="1">
    <location>
        <begin position="166"/>
        <end position="191"/>
    </location>
</feature>
<evidence type="ECO:0000313" key="2">
    <source>
        <dbReference type="EMBL" id="PVY44926.1"/>
    </source>
</evidence>
<feature type="transmembrane region" description="Helical" evidence="1">
    <location>
        <begin position="203"/>
        <end position="222"/>
    </location>
</feature>
<dbReference type="Proteomes" id="UP000245959">
    <property type="component" value="Unassembled WGS sequence"/>
</dbReference>
<feature type="transmembrane region" description="Helical" evidence="1">
    <location>
        <begin position="242"/>
        <end position="263"/>
    </location>
</feature>
<accession>A0A2U1B8D2</accession>
<feature type="transmembrane region" description="Helical" evidence="1">
    <location>
        <begin position="275"/>
        <end position="294"/>
    </location>
</feature>
<organism evidence="2 3">
    <name type="scientific">Victivallis vadensis</name>
    <dbReference type="NCBI Taxonomy" id="172901"/>
    <lineage>
        <taxon>Bacteria</taxon>
        <taxon>Pseudomonadati</taxon>
        <taxon>Lentisphaerota</taxon>
        <taxon>Lentisphaeria</taxon>
        <taxon>Victivallales</taxon>
        <taxon>Victivallaceae</taxon>
        <taxon>Victivallis</taxon>
    </lineage>
</organism>
<feature type="transmembrane region" description="Helical" evidence="1">
    <location>
        <begin position="336"/>
        <end position="354"/>
    </location>
</feature>
<comment type="caution">
    <text evidence="2">The sequence shown here is derived from an EMBL/GenBank/DDBJ whole genome shotgun (WGS) entry which is preliminary data.</text>
</comment>
<evidence type="ECO:0000313" key="3">
    <source>
        <dbReference type="Proteomes" id="UP000245959"/>
    </source>
</evidence>
<dbReference type="EMBL" id="QEKH01000004">
    <property type="protein sequence ID" value="PVY44926.1"/>
    <property type="molecule type" value="Genomic_DNA"/>
</dbReference>
<proteinExistence type="predicted"/>
<keyword evidence="1" id="KW-0472">Membrane</keyword>
<keyword evidence="1" id="KW-0812">Transmembrane</keyword>